<keyword evidence="2" id="KW-1133">Transmembrane helix</keyword>
<accession>A0A1X1DQ50</accession>
<dbReference type="SUPFAM" id="SSF54523">
    <property type="entry name" value="Pili subunits"/>
    <property type="match status" value="1"/>
</dbReference>
<feature type="transmembrane region" description="Helical" evidence="2">
    <location>
        <begin position="14"/>
        <end position="32"/>
    </location>
</feature>
<reference evidence="3 4" key="1">
    <citation type="submission" date="2018-01" db="EMBL/GenBank/DDBJ databases">
        <title>Complete and assembled Genome of Pantoea gaviniae DSM22758T.</title>
        <authorList>
            <person name="Stevens M.J.A."/>
            <person name="Zurfluh K."/>
            <person name="Stephan R."/>
        </authorList>
    </citation>
    <scope>NUCLEOTIDE SEQUENCE [LARGE SCALE GENOMIC DNA]</scope>
    <source>
        <strain evidence="3 4">DSM 22758</strain>
    </source>
</reference>
<name>A0A1X1DQ50_9GAMM</name>
<protein>
    <submittedName>
        <fullName evidence="3">Prepilin-type cleavage/methylation domain-containing protein</fullName>
    </submittedName>
</protein>
<evidence type="ECO:0000256" key="2">
    <source>
        <dbReference type="SAM" id="Phobius"/>
    </source>
</evidence>
<dbReference type="InterPro" id="IPR045584">
    <property type="entry name" value="Pilin-like"/>
</dbReference>
<evidence type="ECO:0000313" key="3">
    <source>
        <dbReference type="EMBL" id="AUX94601.1"/>
    </source>
</evidence>
<dbReference type="EMBL" id="CP026377">
    <property type="protein sequence ID" value="AUX94601.1"/>
    <property type="molecule type" value="Genomic_DNA"/>
</dbReference>
<evidence type="ECO:0000313" key="4">
    <source>
        <dbReference type="Proteomes" id="UP000238365"/>
    </source>
</evidence>
<organism evidence="3 4">
    <name type="scientific">Mixta gaviniae</name>
    <dbReference type="NCBI Taxonomy" id="665914"/>
    <lineage>
        <taxon>Bacteria</taxon>
        <taxon>Pseudomonadati</taxon>
        <taxon>Pseudomonadota</taxon>
        <taxon>Gammaproteobacteria</taxon>
        <taxon>Enterobacterales</taxon>
        <taxon>Erwiniaceae</taxon>
        <taxon>Mixta</taxon>
    </lineage>
</organism>
<dbReference type="GO" id="GO:0016020">
    <property type="term" value="C:membrane"/>
    <property type="evidence" value="ECO:0007669"/>
    <property type="project" value="UniProtKB-SubCell"/>
</dbReference>
<proteinExistence type="predicted"/>
<dbReference type="NCBIfam" id="TIGR02532">
    <property type="entry name" value="IV_pilin_GFxxxE"/>
    <property type="match status" value="1"/>
</dbReference>
<dbReference type="RefSeq" id="WP_104958415.1">
    <property type="nucleotide sequence ID" value="NZ_CP026377.1"/>
</dbReference>
<keyword evidence="4" id="KW-1185">Reference proteome</keyword>
<keyword evidence="2" id="KW-0472">Membrane</keyword>
<comment type="subcellular location">
    <subcellularLocation>
        <location evidence="1">Membrane</location>
        <topology evidence="1">Single-pass membrane protein</topology>
    </subcellularLocation>
</comment>
<sequence length="154" mass="17400">MKRTSAYGFTLPELLLVLVVVSLLGIASLNGWQQWQQRQRMRDTAQQLQQFLSGVRAWANWHNSEQPLWLLPGERWCLGSGPIPLSGCEADKRLQLLAPHRQVNILAVEGAPGFYGRRNVARAGHIAFGDETRSWRIIISARGRIRLCEESVCP</sequence>
<dbReference type="OrthoDB" id="6241267at2"/>
<gene>
    <name evidence="3" type="ORF">C2E15_17025</name>
</gene>
<keyword evidence="2" id="KW-0812">Transmembrane</keyword>
<dbReference type="InterPro" id="IPR012902">
    <property type="entry name" value="N_methyl_site"/>
</dbReference>
<dbReference type="KEGG" id="pgz:C2E15_17025"/>
<evidence type="ECO:0000256" key="1">
    <source>
        <dbReference type="ARBA" id="ARBA00004167"/>
    </source>
</evidence>
<dbReference type="Proteomes" id="UP000238365">
    <property type="component" value="Chromosome"/>
</dbReference>
<dbReference type="AlphaFoldDB" id="A0A1X1DQ50"/>